<proteinExistence type="predicted"/>
<sequence>MHGMDLHPVKAGFHSDLRRFAGPLNEGLDLRRGQLPAGYGWIPEVRDG</sequence>
<dbReference type="AlphaFoldDB" id="A0A1J5JYF3"/>
<protein>
    <submittedName>
        <fullName evidence="1">Uncharacterized protein</fullName>
    </submittedName>
</protein>
<accession>A0A1J5JYF3</accession>
<reference evidence="1 2" key="1">
    <citation type="submission" date="2016-08" db="EMBL/GenBank/DDBJ databases">
        <title>Genome-based comparison of Moorella thermoacetic strains.</title>
        <authorList>
            <person name="Poehlein A."/>
            <person name="Bengelsdorf F.R."/>
            <person name="Esser C."/>
            <person name="Duerre P."/>
            <person name="Daniel R."/>
        </authorList>
    </citation>
    <scope>NUCLEOTIDE SEQUENCE [LARGE SCALE GENOMIC DNA]</scope>
    <source>
        <strain evidence="1 2">DSM 11768</strain>
    </source>
</reference>
<dbReference type="Proteomes" id="UP000182743">
    <property type="component" value="Unassembled WGS sequence"/>
</dbReference>
<dbReference type="EMBL" id="MIHH01000035">
    <property type="protein sequence ID" value="OIQ07673.1"/>
    <property type="molecule type" value="Genomic_DNA"/>
</dbReference>
<comment type="caution">
    <text evidence="1">The sequence shown here is derived from an EMBL/GenBank/DDBJ whole genome shotgun (WGS) entry which is preliminary data.</text>
</comment>
<name>A0A1J5JYF3_NEOTH</name>
<gene>
    <name evidence="1" type="ORF">MOOR_27280</name>
</gene>
<evidence type="ECO:0000313" key="2">
    <source>
        <dbReference type="Proteomes" id="UP000182743"/>
    </source>
</evidence>
<evidence type="ECO:0000313" key="1">
    <source>
        <dbReference type="EMBL" id="OIQ07673.1"/>
    </source>
</evidence>
<organism evidence="1 2">
    <name type="scientific">Neomoorella thermoacetica</name>
    <name type="common">Clostridium thermoaceticum</name>
    <dbReference type="NCBI Taxonomy" id="1525"/>
    <lineage>
        <taxon>Bacteria</taxon>
        <taxon>Bacillati</taxon>
        <taxon>Bacillota</taxon>
        <taxon>Clostridia</taxon>
        <taxon>Neomoorellales</taxon>
        <taxon>Neomoorellaceae</taxon>
        <taxon>Neomoorella</taxon>
    </lineage>
</organism>